<gene>
    <name evidence="2" type="ORF">PRRU23_04780</name>
</gene>
<evidence type="ECO:0000313" key="3">
    <source>
        <dbReference type="Proteomes" id="UP000887043"/>
    </source>
</evidence>
<feature type="chain" id="PRO_5041359861" description="YhcH/YjgK/YiaL family protein" evidence="1">
    <location>
        <begin position="20"/>
        <end position="233"/>
    </location>
</feature>
<dbReference type="PANTHER" id="PTHR34986:SF1">
    <property type="entry name" value="PROTEIN YIAL"/>
    <property type="match status" value="1"/>
</dbReference>
<dbReference type="Pfam" id="PF04074">
    <property type="entry name" value="DUF386"/>
    <property type="match status" value="1"/>
</dbReference>
<feature type="signal peptide" evidence="1">
    <location>
        <begin position="1"/>
        <end position="19"/>
    </location>
</feature>
<reference evidence="2" key="1">
    <citation type="submission" date="2021-08" db="EMBL/GenBank/DDBJ databases">
        <title>Prevotella lacticifex sp. nov., isolated from rumen of cow.</title>
        <authorList>
            <person name="Shinkai T."/>
            <person name="Ikeyama N."/>
            <person name="Kumagai M."/>
            <person name="Ohmori H."/>
            <person name="Sakamoto M."/>
            <person name="Ohkuma M."/>
            <person name="Mitsumori M."/>
        </authorList>
    </citation>
    <scope>NUCLEOTIDE SEQUENCE</scope>
    <source>
        <strain evidence="2">DSM 11371</strain>
    </source>
</reference>
<dbReference type="InterPro" id="IPR004375">
    <property type="entry name" value="NanQ/TabA/YiaL"/>
</dbReference>
<comment type="caution">
    <text evidence="2">The sequence shown here is derived from an EMBL/GenBank/DDBJ whole genome shotgun (WGS) entry which is preliminary data.</text>
</comment>
<name>A0AA37HVJ3_SEGBR</name>
<evidence type="ECO:0000313" key="2">
    <source>
        <dbReference type="EMBL" id="GJG26778.1"/>
    </source>
</evidence>
<keyword evidence="1" id="KW-0732">Signal</keyword>
<dbReference type="SUPFAM" id="SSF51197">
    <property type="entry name" value="Clavaminate synthase-like"/>
    <property type="match status" value="1"/>
</dbReference>
<organism evidence="2 3">
    <name type="scientific">Segatella bryantii</name>
    <name type="common">Prevotella bryantii</name>
    <dbReference type="NCBI Taxonomy" id="77095"/>
    <lineage>
        <taxon>Bacteria</taxon>
        <taxon>Pseudomonadati</taxon>
        <taxon>Bacteroidota</taxon>
        <taxon>Bacteroidia</taxon>
        <taxon>Bacteroidales</taxon>
        <taxon>Prevotellaceae</taxon>
        <taxon>Segatella</taxon>
    </lineage>
</organism>
<sequence>MKKNFLFTLFLGICMSIHAQNCKMNNHTGKDETKPCCMIKKMQNGIYTAQHNAKLLKEAETWMKSGAWRNGYFRADPHMSVNAVEFYQQYKKNPDQWKALFNWLKNTNLYAISKGKHPIEGTSLVASVEDSENGALEKRQSESHRKRIDFQFAVKGTERFGIIEHQSSSPIKPYDEKKDVIHYKYDKEKALFFDSTPDKFFIFFPGDWHIAKVMNDTQDQNIRVIVIKVDYKE</sequence>
<evidence type="ECO:0000256" key="1">
    <source>
        <dbReference type="SAM" id="SignalP"/>
    </source>
</evidence>
<evidence type="ECO:0008006" key="4">
    <source>
        <dbReference type="Google" id="ProtNLM"/>
    </source>
</evidence>
<dbReference type="InterPro" id="IPR037012">
    <property type="entry name" value="NanQ/TabA/YiaL_sf"/>
</dbReference>
<dbReference type="AlphaFoldDB" id="A0AA37HVJ3"/>
<dbReference type="Proteomes" id="UP000887043">
    <property type="component" value="Unassembled WGS sequence"/>
</dbReference>
<accession>A0AA37HVJ3</accession>
<dbReference type="EMBL" id="BPTR01000001">
    <property type="protein sequence ID" value="GJG26778.1"/>
    <property type="molecule type" value="Genomic_DNA"/>
</dbReference>
<dbReference type="PANTHER" id="PTHR34986">
    <property type="entry name" value="EVOLVED BETA-GALACTOSIDASE SUBUNIT BETA"/>
    <property type="match status" value="1"/>
</dbReference>
<dbReference type="Gene3D" id="2.60.120.370">
    <property type="entry name" value="YhcH/YjgK/YiaL"/>
    <property type="match status" value="1"/>
</dbReference>
<dbReference type="NCBIfam" id="TIGR00022">
    <property type="entry name" value="YhcH/YjgK/YiaL family protein"/>
    <property type="match status" value="1"/>
</dbReference>
<dbReference type="GO" id="GO:0005829">
    <property type="term" value="C:cytosol"/>
    <property type="evidence" value="ECO:0007669"/>
    <property type="project" value="TreeGrafter"/>
</dbReference>
<protein>
    <recommendedName>
        <fullName evidence="4">YhcH/YjgK/YiaL family protein</fullName>
    </recommendedName>
</protein>
<proteinExistence type="predicted"/>